<proteinExistence type="inferred from homology"/>
<dbReference type="PRINTS" id="PR00126">
    <property type="entry name" value="ATPASEGAMMA"/>
</dbReference>
<evidence type="ECO:0000256" key="2">
    <source>
        <dbReference type="ARBA" id="ARBA00004170"/>
    </source>
</evidence>
<evidence type="ECO:0000256" key="7">
    <source>
        <dbReference type="ARBA" id="ARBA00023136"/>
    </source>
</evidence>
<keyword evidence="5 10" id="KW-0375">Hydrogen ion transport</keyword>
<organism evidence="11 12">
    <name type="scientific">Methylacidimicrobium tartarophylax</name>
    <dbReference type="NCBI Taxonomy" id="1041768"/>
    <lineage>
        <taxon>Bacteria</taxon>
        <taxon>Pseudomonadati</taxon>
        <taxon>Verrucomicrobiota</taxon>
        <taxon>Methylacidimicrobium</taxon>
    </lineage>
</organism>
<dbReference type="HAMAP" id="MF_00815">
    <property type="entry name" value="ATP_synth_gamma_bact"/>
    <property type="match status" value="1"/>
</dbReference>
<keyword evidence="12" id="KW-1185">Reference proteome</keyword>
<keyword evidence="4 10" id="KW-0813">Transport</keyword>
<dbReference type="Gene3D" id="3.40.1380.10">
    <property type="match status" value="1"/>
</dbReference>
<evidence type="ECO:0000256" key="8">
    <source>
        <dbReference type="ARBA" id="ARBA00023196"/>
    </source>
</evidence>
<evidence type="ECO:0000256" key="3">
    <source>
        <dbReference type="ARBA" id="ARBA00007681"/>
    </source>
</evidence>
<keyword evidence="9 10" id="KW-0066">ATP synthesis</keyword>
<sequence>MASTREIRRRIRSVKNTAQITKAMQMVAASKMRRAQLRALEGRPYHKLLEEIAQSLVPQANQLRHPLLNPRPVRRRAVLVIATDKGLCGSLNTNLFREIFHRHAPDRVYVSVGRKARSFLANLPNPTGATLLAADFELRDNLTFRESKRISRFLLDKFASGEIDAIEIAHSHFVNALVQTTEIRPLVPLARESLSQGQPAAAAPAVPDNFEPSPEELLDALLPFFVDWNIYLAILDSLASEHSARMIAMKNATENAKQLVGDLTLEYNRARQEGITRELLEIATAQIALE</sequence>
<dbReference type="GO" id="GO:0042777">
    <property type="term" value="P:proton motive force-driven plasma membrane ATP synthesis"/>
    <property type="evidence" value="ECO:0007669"/>
    <property type="project" value="UniProtKB-UniRule"/>
</dbReference>
<evidence type="ECO:0000313" key="11">
    <source>
        <dbReference type="EMBL" id="VVM07988.1"/>
    </source>
</evidence>
<dbReference type="AlphaFoldDB" id="A0A5E6MI31"/>
<dbReference type="GO" id="GO:0005524">
    <property type="term" value="F:ATP binding"/>
    <property type="evidence" value="ECO:0007669"/>
    <property type="project" value="UniProtKB-UniRule"/>
</dbReference>
<evidence type="ECO:0000256" key="4">
    <source>
        <dbReference type="ARBA" id="ARBA00022448"/>
    </source>
</evidence>
<protein>
    <recommendedName>
        <fullName evidence="10">ATP synthase gamma chain</fullName>
    </recommendedName>
    <alternativeName>
        <fullName evidence="10">ATP synthase F1 sector gamma subunit</fullName>
    </alternativeName>
    <alternativeName>
        <fullName evidence="10">F-ATPase gamma subunit</fullName>
    </alternativeName>
</protein>
<dbReference type="InterPro" id="IPR035968">
    <property type="entry name" value="ATP_synth_F1_ATPase_gsu"/>
</dbReference>
<dbReference type="Gene3D" id="1.10.287.80">
    <property type="entry name" value="ATP synthase, gamma subunit, helix hairpin domain"/>
    <property type="match status" value="1"/>
</dbReference>
<dbReference type="PANTHER" id="PTHR11693:SF22">
    <property type="entry name" value="ATP SYNTHASE SUBUNIT GAMMA, MITOCHONDRIAL"/>
    <property type="match status" value="1"/>
</dbReference>
<keyword evidence="6 10" id="KW-0406">Ion transport</keyword>
<gene>
    <name evidence="11" type="primary">ATPF1G</name>
    <name evidence="10 11" type="synonym">atpG</name>
    <name evidence="11" type="ORF">MAMT_02033</name>
</gene>
<evidence type="ECO:0000313" key="12">
    <source>
        <dbReference type="Proteomes" id="UP000334923"/>
    </source>
</evidence>
<dbReference type="GO" id="GO:0046933">
    <property type="term" value="F:proton-transporting ATP synthase activity, rotational mechanism"/>
    <property type="evidence" value="ECO:0007669"/>
    <property type="project" value="UniProtKB-UniRule"/>
</dbReference>
<dbReference type="Pfam" id="PF00231">
    <property type="entry name" value="ATP-synt"/>
    <property type="match status" value="1"/>
</dbReference>
<dbReference type="Proteomes" id="UP000334923">
    <property type="component" value="Unassembled WGS sequence"/>
</dbReference>
<dbReference type="PANTHER" id="PTHR11693">
    <property type="entry name" value="ATP SYNTHASE GAMMA CHAIN"/>
    <property type="match status" value="1"/>
</dbReference>
<comment type="subcellular location">
    <subcellularLocation>
        <location evidence="10">Cell membrane</location>
        <topology evidence="10">Peripheral membrane protein</topology>
    </subcellularLocation>
    <subcellularLocation>
        <location evidence="2">Membrane</location>
        <topology evidence="2">Peripheral membrane protein</topology>
    </subcellularLocation>
</comment>
<comment type="similarity">
    <text evidence="3 10">Belongs to the ATPase gamma chain family.</text>
</comment>
<dbReference type="GO" id="GO:0045259">
    <property type="term" value="C:proton-transporting ATP synthase complex"/>
    <property type="evidence" value="ECO:0007669"/>
    <property type="project" value="UniProtKB-KW"/>
</dbReference>
<evidence type="ECO:0000256" key="9">
    <source>
        <dbReference type="ARBA" id="ARBA00023310"/>
    </source>
</evidence>
<accession>A0A5E6MI31</accession>
<dbReference type="SUPFAM" id="SSF52943">
    <property type="entry name" value="ATP synthase (F1-ATPase), gamma subunit"/>
    <property type="match status" value="1"/>
</dbReference>
<keyword evidence="7 10" id="KW-0472">Membrane</keyword>
<dbReference type="CDD" id="cd12151">
    <property type="entry name" value="F1-ATPase_gamma"/>
    <property type="match status" value="1"/>
</dbReference>
<evidence type="ECO:0000256" key="5">
    <source>
        <dbReference type="ARBA" id="ARBA00022781"/>
    </source>
</evidence>
<keyword evidence="8 10" id="KW-0139">CF(1)</keyword>
<dbReference type="NCBIfam" id="TIGR01146">
    <property type="entry name" value="ATPsyn_F1gamma"/>
    <property type="match status" value="1"/>
</dbReference>
<comment type="subunit">
    <text evidence="10">F-type ATPases have 2 components, CF(1) - the catalytic core - and CF(0) - the membrane proton channel. CF(1) has five subunits: alpha(3), beta(3), gamma(1), delta(1), epsilon(1). CF(0) has three main subunits: a, b and c.</text>
</comment>
<keyword evidence="10" id="KW-1003">Cell membrane</keyword>
<name>A0A5E6MI31_9BACT</name>
<evidence type="ECO:0000256" key="1">
    <source>
        <dbReference type="ARBA" id="ARBA00003456"/>
    </source>
</evidence>
<evidence type="ECO:0000256" key="6">
    <source>
        <dbReference type="ARBA" id="ARBA00023065"/>
    </source>
</evidence>
<evidence type="ECO:0000256" key="10">
    <source>
        <dbReference type="HAMAP-Rule" id="MF_00815"/>
    </source>
</evidence>
<dbReference type="GO" id="GO:0005886">
    <property type="term" value="C:plasma membrane"/>
    <property type="evidence" value="ECO:0007669"/>
    <property type="project" value="UniProtKB-SubCell"/>
</dbReference>
<comment type="function">
    <text evidence="1 10">Produces ATP from ADP in the presence of a proton gradient across the membrane. The gamma chain is believed to be important in regulating ATPase activity and the flow of protons through the CF(0) complex.</text>
</comment>
<dbReference type="InterPro" id="IPR000131">
    <property type="entry name" value="ATP_synth_F1_gsu"/>
</dbReference>
<dbReference type="EMBL" id="CABFVA020000116">
    <property type="protein sequence ID" value="VVM07988.1"/>
    <property type="molecule type" value="Genomic_DNA"/>
</dbReference>
<dbReference type="OrthoDB" id="9812769at2"/>
<dbReference type="RefSeq" id="WP_142660868.1">
    <property type="nucleotide sequence ID" value="NZ_CABFVA020000116.1"/>
</dbReference>
<reference evidence="11 12" key="1">
    <citation type="submission" date="2019-09" db="EMBL/GenBank/DDBJ databases">
        <authorList>
            <person name="Cremers G."/>
        </authorList>
    </citation>
    <scope>NUCLEOTIDE SEQUENCE [LARGE SCALE GENOMIC DNA]</scope>
    <source>
        <strain evidence="11">4A</strain>
    </source>
</reference>